<evidence type="ECO:0000256" key="5">
    <source>
        <dbReference type="ARBA" id="ARBA00023002"/>
    </source>
</evidence>
<dbReference type="InterPro" id="IPR036250">
    <property type="entry name" value="AcylCo_DH-like_C"/>
</dbReference>
<comment type="cofactor">
    <cofactor evidence="1 6">
        <name>FAD</name>
        <dbReference type="ChEBI" id="CHEBI:57692"/>
    </cofactor>
</comment>
<evidence type="ECO:0000256" key="4">
    <source>
        <dbReference type="ARBA" id="ARBA00022827"/>
    </source>
</evidence>
<dbReference type="GO" id="GO:0050660">
    <property type="term" value="F:flavin adenine dinucleotide binding"/>
    <property type="evidence" value="ECO:0007669"/>
    <property type="project" value="InterPro"/>
</dbReference>
<protein>
    <submittedName>
        <fullName evidence="10">Acyl-CoA dehydrogenase</fullName>
    </submittedName>
</protein>
<dbReference type="SUPFAM" id="SSF56645">
    <property type="entry name" value="Acyl-CoA dehydrogenase NM domain-like"/>
    <property type="match status" value="1"/>
</dbReference>
<dbReference type="FunFam" id="1.20.140.10:FF:000004">
    <property type="entry name" value="Acyl-CoA dehydrogenase FadE25"/>
    <property type="match status" value="1"/>
</dbReference>
<feature type="domain" description="Acyl-CoA oxidase/dehydrogenase middle" evidence="8">
    <location>
        <begin position="118"/>
        <end position="208"/>
    </location>
</feature>
<name>A0A426K3A1_9PSEU</name>
<dbReference type="InterPro" id="IPR009075">
    <property type="entry name" value="AcylCo_DH/oxidase_C"/>
</dbReference>
<evidence type="ECO:0000256" key="1">
    <source>
        <dbReference type="ARBA" id="ARBA00001974"/>
    </source>
</evidence>
<dbReference type="PIRSF" id="PIRSF016578">
    <property type="entry name" value="HsaA"/>
    <property type="match status" value="1"/>
</dbReference>
<dbReference type="Pfam" id="PF00441">
    <property type="entry name" value="Acyl-CoA_dh_1"/>
    <property type="match status" value="1"/>
</dbReference>
<evidence type="ECO:0000256" key="3">
    <source>
        <dbReference type="ARBA" id="ARBA00022630"/>
    </source>
</evidence>
<evidence type="ECO:0000259" key="8">
    <source>
        <dbReference type="Pfam" id="PF02770"/>
    </source>
</evidence>
<organism evidence="10 11">
    <name type="scientific">Saccharopolyspora rhizosphaerae</name>
    <dbReference type="NCBI Taxonomy" id="2492662"/>
    <lineage>
        <taxon>Bacteria</taxon>
        <taxon>Bacillati</taxon>
        <taxon>Actinomycetota</taxon>
        <taxon>Actinomycetes</taxon>
        <taxon>Pseudonocardiales</taxon>
        <taxon>Pseudonocardiaceae</taxon>
        <taxon>Saccharopolyspora</taxon>
    </lineage>
</organism>
<dbReference type="AlphaFoldDB" id="A0A426K3A1"/>
<evidence type="ECO:0000313" key="11">
    <source>
        <dbReference type="Proteomes" id="UP000274515"/>
    </source>
</evidence>
<feature type="domain" description="Acyl-CoA dehydrogenase/oxidase C-terminal" evidence="7">
    <location>
        <begin position="221"/>
        <end position="369"/>
    </location>
</feature>
<dbReference type="Gene3D" id="1.20.140.10">
    <property type="entry name" value="Butyryl-CoA Dehydrogenase, subunit A, domain 3"/>
    <property type="match status" value="1"/>
</dbReference>
<dbReference type="InterPro" id="IPR006091">
    <property type="entry name" value="Acyl-CoA_Oxase/DH_mid-dom"/>
</dbReference>
<accession>A0A426K3A1</accession>
<keyword evidence="5 6" id="KW-0560">Oxidoreductase</keyword>
<keyword evidence="11" id="KW-1185">Reference proteome</keyword>
<dbReference type="InterPro" id="IPR013786">
    <property type="entry name" value="AcylCoA_DH/ox_N"/>
</dbReference>
<reference evidence="10 11" key="1">
    <citation type="submission" date="2018-11" db="EMBL/GenBank/DDBJ databases">
        <title>Saccharopolyspora rhizosphaerae sp. nov., an actinomycete isolated from rhizosphere soil in Thailand.</title>
        <authorList>
            <person name="Intra B."/>
            <person name="Euanorasetr J."/>
            <person name="Take A."/>
            <person name="Inahashi Y."/>
            <person name="Mori M."/>
            <person name="Panbangred W."/>
            <person name="Matsumoto A."/>
        </authorList>
    </citation>
    <scope>NUCLEOTIDE SEQUENCE [LARGE SCALE GENOMIC DNA]</scope>
    <source>
        <strain evidence="10 11">H219</strain>
    </source>
</reference>
<feature type="domain" description="Acyl-CoA dehydrogenase/oxidase N-terminal" evidence="9">
    <location>
        <begin position="4"/>
        <end position="112"/>
    </location>
</feature>
<evidence type="ECO:0000256" key="6">
    <source>
        <dbReference type="RuleBase" id="RU362125"/>
    </source>
</evidence>
<dbReference type="GO" id="GO:0003995">
    <property type="term" value="F:acyl-CoA dehydrogenase activity"/>
    <property type="evidence" value="ECO:0007669"/>
    <property type="project" value="InterPro"/>
</dbReference>
<proteinExistence type="inferred from homology"/>
<dbReference type="PROSITE" id="PS00073">
    <property type="entry name" value="ACYL_COA_DH_2"/>
    <property type="match status" value="1"/>
</dbReference>
<dbReference type="Gene3D" id="1.10.540.10">
    <property type="entry name" value="Acyl-CoA dehydrogenase/oxidase, N-terminal domain"/>
    <property type="match status" value="1"/>
</dbReference>
<dbReference type="InterPro" id="IPR037069">
    <property type="entry name" value="AcylCoA_DH/ox_N_sf"/>
</dbReference>
<gene>
    <name evidence="10" type="ORF">EIL87_03400</name>
</gene>
<dbReference type="FunFam" id="2.40.110.10:FF:000002">
    <property type="entry name" value="Acyl-CoA dehydrogenase fadE12"/>
    <property type="match status" value="1"/>
</dbReference>
<keyword evidence="3 6" id="KW-0285">Flavoprotein</keyword>
<dbReference type="Gene3D" id="2.40.110.10">
    <property type="entry name" value="Butyryl-CoA Dehydrogenase, subunit A, domain 2"/>
    <property type="match status" value="1"/>
</dbReference>
<dbReference type="Pfam" id="PF02771">
    <property type="entry name" value="Acyl-CoA_dh_N"/>
    <property type="match status" value="1"/>
</dbReference>
<dbReference type="EMBL" id="RSAA01000003">
    <property type="protein sequence ID" value="RRO19753.1"/>
    <property type="molecule type" value="Genomic_DNA"/>
</dbReference>
<keyword evidence="4 6" id="KW-0274">FAD</keyword>
<comment type="caution">
    <text evidence="10">The sequence shown here is derived from an EMBL/GenBank/DDBJ whole genome shotgun (WGS) entry which is preliminary data.</text>
</comment>
<evidence type="ECO:0000313" key="10">
    <source>
        <dbReference type="EMBL" id="RRO19753.1"/>
    </source>
</evidence>
<dbReference type="InterPro" id="IPR009100">
    <property type="entry name" value="AcylCoA_DH/oxidase_NM_dom_sf"/>
</dbReference>
<dbReference type="Pfam" id="PF02770">
    <property type="entry name" value="Acyl-CoA_dh_M"/>
    <property type="match status" value="1"/>
</dbReference>
<dbReference type="PANTHER" id="PTHR43884">
    <property type="entry name" value="ACYL-COA DEHYDROGENASE"/>
    <property type="match status" value="1"/>
</dbReference>
<dbReference type="InterPro" id="IPR046373">
    <property type="entry name" value="Acyl-CoA_Oxase/DH_mid-dom_sf"/>
</dbReference>
<evidence type="ECO:0000259" key="7">
    <source>
        <dbReference type="Pfam" id="PF00441"/>
    </source>
</evidence>
<dbReference type="Proteomes" id="UP000274515">
    <property type="component" value="Unassembled WGS sequence"/>
</dbReference>
<dbReference type="InterPro" id="IPR006089">
    <property type="entry name" value="Acyl-CoA_DH_CS"/>
</dbReference>
<dbReference type="SUPFAM" id="SSF47203">
    <property type="entry name" value="Acyl-CoA dehydrogenase C-terminal domain-like"/>
    <property type="match status" value="1"/>
</dbReference>
<dbReference type="RefSeq" id="WP_125088677.1">
    <property type="nucleotide sequence ID" value="NZ_RSAA01000003.1"/>
</dbReference>
<comment type="similarity">
    <text evidence="2 6">Belongs to the acyl-CoA dehydrogenase family.</text>
</comment>
<dbReference type="OrthoDB" id="8876745at2"/>
<evidence type="ECO:0000259" key="9">
    <source>
        <dbReference type="Pfam" id="PF02771"/>
    </source>
</evidence>
<sequence length="376" mass="40528">METEYDDFRASVRSLAADKIAPYAADVDEKERFPEEAWAALRAADLPGLPYDEKLGGSGADLLSQVIAVEEVAAACGSSALVLLVNWAGTSTVVSHGSDELKSLIVPKVASGSAGAAWCMTEPTVGSDLSGIRTSATRQGGDWVLNGQKRFISNAPWAEWYAVLARSGENDFGVFMVHRDDTGVSFGPHEKKMGMRGSPTADVILDDCRIPAVRVVADPMQGYQYINGELNVSRALIAAQALGIAQGAFNAAVAYTSEREQFGQPLARFQMLRGMVADLAVKVSSARALLYEAVALIVAGDPRARARISMAKLLCSDNAMAVTTDAVQLYGGYGFTREYPVERMMRDVKITQIYEGTNQIQRLVIAKDVYARQVRS</sequence>
<evidence type="ECO:0000256" key="2">
    <source>
        <dbReference type="ARBA" id="ARBA00009347"/>
    </source>
</evidence>
<dbReference type="PANTHER" id="PTHR43884:SF12">
    <property type="entry name" value="ISOVALERYL-COA DEHYDROGENASE, MITOCHONDRIAL-RELATED"/>
    <property type="match status" value="1"/>
</dbReference>